<evidence type="ECO:0000313" key="4">
    <source>
        <dbReference type="EMBL" id="MDP9902729.1"/>
    </source>
</evidence>
<dbReference type="RefSeq" id="WP_307692465.1">
    <property type="nucleotide sequence ID" value="NZ_JAUSRO010000021.1"/>
</dbReference>
<dbReference type="PROSITE" id="PS50297">
    <property type="entry name" value="ANK_REP_REGION"/>
    <property type="match status" value="1"/>
</dbReference>
<dbReference type="Pfam" id="PF12796">
    <property type="entry name" value="Ank_2"/>
    <property type="match status" value="1"/>
</dbReference>
<evidence type="ECO:0000256" key="2">
    <source>
        <dbReference type="ARBA" id="ARBA00023043"/>
    </source>
</evidence>
<dbReference type="PROSITE" id="PS50088">
    <property type="entry name" value="ANK_REPEAT"/>
    <property type="match status" value="1"/>
</dbReference>
<sequence length="164" mass="17063">MNALLHRAAARSARRAAPVPKRLSAWLRLQGFAGIHARDAGGNTPIMRAAAQGEEGIVDALLSCGAAADALNDQGNNALWFASLYGSVAIGRRLLAAGLPIDHANDDDITCAMLAAACGHHAMLALLLDHGANGDRCAPDGRTARDMAVIALMAEFALSMETPR</sequence>
<dbReference type="InterPro" id="IPR002110">
    <property type="entry name" value="Ankyrin_rpt"/>
</dbReference>
<dbReference type="SUPFAM" id="SSF48403">
    <property type="entry name" value="Ankyrin repeat"/>
    <property type="match status" value="1"/>
</dbReference>
<dbReference type="EMBL" id="JAUSRO010000021">
    <property type="protein sequence ID" value="MDP9902729.1"/>
    <property type="molecule type" value="Genomic_DNA"/>
</dbReference>
<dbReference type="InterPro" id="IPR036770">
    <property type="entry name" value="Ankyrin_rpt-contain_sf"/>
</dbReference>
<protein>
    <submittedName>
        <fullName evidence="4">Ankyrin repeat protein</fullName>
    </submittedName>
</protein>
<proteinExistence type="predicted"/>
<accession>A0ABT9SEF0</accession>
<evidence type="ECO:0000256" key="3">
    <source>
        <dbReference type="PROSITE-ProRule" id="PRU00023"/>
    </source>
</evidence>
<gene>
    <name evidence="4" type="ORF">J2W36_005007</name>
</gene>
<dbReference type="Gene3D" id="1.25.40.20">
    <property type="entry name" value="Ankyrin repeat-containing domain"/>
    <property type="match status" value="1"/>
</dbReference>
<keyword evidence="1" id="KW-0677">Repeat</keyword>
<comment type="caution">
    <text evidence="4">The sequence shown here is derived from an EMBL/GenBank/DDBJ whole genome shotgun (WGS) entry which is preliminary data.</text>
</comment>
<dbReference type="SMART" id="SM00248">
    <property type="entry name" value="ANK"/>
    <property type="match status" value="3"/>
</dbReference>
<dbReference type="PANTHER" id="PTHR24166:SF48">
    <property type="entry name" value="PROTEIN VAPYRIN"/>
    <property type="match status" value="1"/>
</dbReference>
<evidence type="ECO:0000256" key="1">
    <source>
        <dbReference type="ARBA" id="ARBA00022737"/>
    </source>
</evidence>
<evidence type="ECO:0000313" key="5">
    <source>
        <dbReference type="Proteomes" id="UP001226867"/>
    </source>
</evidence>
<keyword evidence="5" id="KW-1185">Reference proteome</keyword>
<dbReference type="PANTHER" id="PTHR24166">
    <property type="entry name" value="ROLLING PEBBLES, ISOFORM B"/>
    <property type="match status" value="1"/>
</dbReference>
<feature type="repeat" description="ANK" evidence="3">
    <location>
        <begin position="41"/>
        <end position="73"/>
    </location>
</feature>
<name>A0ABT9SEF0_9BURK</name>
<keyword evidence="2 3" id="KW-0040">ANK repeat</keyword>
<dbReference type="Proteomes" id="UP001226867">
    <property type="component" value="Unassembled WGS sequence"/>
</dbReference>
<reference evidence="4 5" key="1">
    <citation type="submission" date="2023-07" db="EMBL/GenBank/DDBJ databases">
        <title>Sorghum-associated microbial communities from plants grown in Nebraska, USA.</title>
        <authorList>
            <person name="Schachtman D."/>
        </authorList>
    </citation>
    <scope>NUCLEOTIDE SEQUENCE [LARGE SCALE GENOMIC DNA]</scope>
    <source>
        <strain evidence="4 5">DS1607</strain>
    </source>
</reference>
<organism evidence="4 5">
    <name type="scientific">Variovorax ginsengisoli</name>
    <dbReference type="NCBI Taxonomy" id="363844"/>
    <lineage>
        <taxon>Bacteria</taxon>
        <taxon>Pseudomonadati</taxon>
        <taxon>Pseudomonadota</taxon>
        <taxon>Betaproteobacteria</taxon>
        <taxon>Burkholderiales</taxon>
        <taxon>Comamonadaceae</taxon>
        <taxon>Variovorax</taxon>
    </lineage>
</organism>
<dbReference type="InterPro" id="IPR050889">
    <property type="entry name" value="Dendritic_Spine_Reg/Scaffold"/>
</dbReference>